<dbReference type="EMBL" id="MT143965">
    <property type="protein sequence ID" value="QJH93306.1"/>
    <property type="molecule type" value="Genomic_DNA"/>
</dbReference>
<name>A0A6M3X6I2_9ZZZZ</name>
<sequence length="65" mass="7569">MKLKKKLRITAFDPKGRMQEVFETDNVEFRKDGTMTHSYSTIFHSVLDSVVEGGAIFIERFWGIE</sequence>
<gene>
    <name evidence="1" type="ORF">MM171B04317_0004</name>
</gene>
<evidence type="ECO:0000313" key="1">
    <source>
        <dbReference type="EMBL" id="QJH93306.1"/>
    </source>
</evidence>
<protein>
    <submittedName>
        <fullName evidence="1">Uncharacterized protein</fullName>
    </submittedName>
</protein>
<accession>A0A6M3X6I2</accession>
<dbReference type="AlphaFoldDB" id="A0A6M3X6I2"/>
<proteinExistence type="predicted"/>
<reference evidence="1" key="1">
    <citation type="submission" date="2020-03" db="EMBL/GenBank/DDBJ databases">
        <title>The deep terrestrial virosphere.</title>
        <authorList>
            <person name="Holmfeldt K."/>
            <person name="Nilsson E."/>
            <person name="Simone D."/>
            <person name="Lopez-Fernandez M."/>
            <person name="Wu X."/>
            <person name="de Brujin I."/>
            <person name="Lundin D."/>
            <person name="Andersson A."/>
            <person name="Bertilsson S."/>
            <person name="Dopson M."/>
        </authorList>
    </citation>
    <scope>NUCLEOTIDE SEQUENCE</scope>
    <source>
        <strain evidence="1">MM171B04317</strain>
    </source>
</reference>
<organism evidence="1">
    <name type="scientific">viral metagenome</name>
    <dbReference type="NCBI Taxonomy" id="1070528"/>
    <lineage>
        <taxon>unclassified sequences</taxon>
        <taxon>metagenomes</taxon>
        <taxon>organismal metagenomes</taxon>
    </lineage>
</organism>